<feature type="transmembrane region" description="Helical" evidence="8">
    <location>
        <begin position="608"/>
        <end position="631"/>
    </location>
</feature>
<dbReference type="GO" id="GO:0033179">
    <property type="term" value="C:proton-transporting V-type ATPase, V0 domain"/>
    <property type="evidence" value="ECO:0007669"/>
    <property type="project" value="InterPro"/>
</dbReference>
<evidence type="ECO:0000256" key="4">
    <source>
        <dbReference type="ARBA" id="ARBA00022692"/>
    </source>
</evidence>
<dbReference type="GO" id="GO:0051117">
    <property type="term" value="F:ATPase binding"/>
    <property type="evidence" value="ECO:0007669"/>
    <property type="project" value="TreeGrafter"/>
</dbReference>
<comment type="subcellular location">
    <subcellularLocation>
        <location evidence="1">Membrane</location>
        <topology evidence="1">Multi-pass membrane protein</topology>
    </subcellularLocation>
</comment>
<feature type="transmembrane region" description="Helical" evidence="8">
    <location>
        <begin position="514"/>
        <end position="533"/>
    </location>
</feature>
<accession>A0A9D9N351</accession>
<evidence type="ECO:0000256" key="3">
    <source>
        <dbReference type="ARBA" id="ARBA00022448"/>
    </source>
</evidence>
<comment type="caution">
    <text evidence="9">The sequence shown here is derived from an EMBL/GenBank/DDBJ whole genome shotgun (WGS) entry which is preliminary data.</text>
</comment>
<dbReference type="Pfam" id="PF01496">
    <property type="entry name" value="V_ATPase_I"/>
    <property type="match status" value="2"/>
</dbReference>
<keyword evidence="7 8" id="KW-0472">Membrane</keyword>
<gene>
    <name evidence="9" type="ORF">IAA81_09540</name>
</gene>
<evidence type="ECO:0000313" key="10">
    <source>
        <dbReference type="Proteomes" id="UP000823638"/>
    </source>
</evidence>
<evidence type="ECO:0000256" key="6">
    <source>
        <dbReference type="ARBA" id="ARBA00023065"/>
    </source>
</evidence>
<feature type="transmembrane region" description="Helical" evidence="8">
    <location>
        <begin position="390"/>
        <end position="412"/>
    </location>
</feature>
<dbReference type="GO" id="GO:0007035">
    <property type="term" value="P:vacuolar acidification"/>
    <property type="evidence" value="ECO:0007669"/>
    <property type="project" value="TreeGrafter"/>
</dbReference>
<dbReference type="PANTHER" id="PTHR11629:SF63">
    <property type="entry name" value="V-TYPE PROTON ATPASE SUBUNIT A"/>
    <property type="match status" value="1"/>
</dbReference>
<dbReference type="InterPro" id="IPR002490">
    <property type="entry name" value="V-ATPase_116kDa_su"/>
</dbReference>
<keyword evidence="6" id="KW-0406">Ion transport</keyword>
<comment type="similarity">
    <text evidence="2">Belongs to the V-ATPase 116 kDa subunit family.</text>
</comment>
<keyword evidence="4 8" id="KW-0812">Transmembrane</keyword>
<evidence type="ECO:0000256" key="7">
    <source>
        <dbReference type="ARBA" id="ARBA00023136"/>
    </source>
</evidence>
<evidence type="ECO:0000256" key="1">
    <source>
        <dbReference type="ARBA" id="ARBA00004141"/>
    </source>
</evidence>
<feature type="transmembrane region" description="Helical" evidence="8">
    <location>
        <begin position="575"/>
        <end position="596"/>
    </location>
</feature>
<keyword evidence="3" id="KW-0813">Transport</keyword>
<protein>
    <submittedName>
        <fullName evidence="9">ATPase</fullName>
    </submittedName>
</protein>
<organism evidence="9 10">
    <name type="scientific">Candidatus Gallitreponema excrementavium</name>
    <dbReference type="NCBI Taxonomy" id="2840840"/>
    <lineage>
        <taxon>Bacteria</taxon>
        <taxon>Pseudomonadati</taxon>
        <taxon>Spirochaetota</taxon>
        <taxon>Spirochaetia</taxon>
        <taxon>Spirochaetales</taxon>
        <taxon>Candidatus Gallitreponema</taxon>
    </lineage>
</organism>
<feature type="transmembrane region" description="Helical" evidence="8">
    <location>
        <begin position="485"/>
        <end position="508"/>
    </location>
</feature>
<reference evidence="9" key="2">
    <citation type="journal article" date="2021" name="PeerJ">
        <title>Extensive microbial diversity within the chicken gut microbiome revealed by metagenomics and culture.</title>
        <authorList>
            <person name="Gilroy R."/>
            <person name="Ravi A."/>
            <person name="Getino M."/>
            <person name="Pursley I."/>
            <person name="Horton D.L."/>
            <person name="Alikhan N.F."/>
            <person name="Baker D."/>
            <person name="Gharbi K."/>
            <person name="Hall N."/>
            <person name="Watson M."/>
            <person name="Adriaenssens E.M."/>
            <person name="Foster-Nyarko E."/>
            <person name="Jarju S."/>
            <person name="Secka A."/>
            <person name="Antonio M."/>
            <person name="Oren A."/>
            <person name="Chaudhuri R.R."/>
            <person name="La Ragione R."/>
            <person name="Hildebrand F."/>
            <person name="Pallen M.J."/>
        </authorList>
    </citation>
    <scope>NUCLEOTIDE SEQUENCE</scope>
    <source>
        <strain evidence="9">10532</strain>
    </source>
</reference>
<sequence length="659" mass="73674">MLKTTAMRLAELMILKEDINSVLEYLGKKGNFEIHHPDFVQGATATDETSAILERLKTARAALGIPDRIEYSKNISLPTAEDMKNVKVFLASFDELQEKETRVLDKQKQYNDTLQEARAFANLKVPYSELEHLSFLTMRIGKIDPSVLPDIKSQLGGRAVIVPLGNDSSRILAAASKKGRFALDTELSKFGFVPIEVSKDFKGIPDELLVSLENQVREGEQAVKEVQKEKDTFVKFNSETLLDYLQMFTMAHTVEEVRDNLESTRLVYRLTGWIAEKDSSTLMKELDDLTEGRIAIRIYEPEEVPSVAKGEEKVPVKVTHGKFVSSFERLIFSYGAPLYGSIDPTPMVAVFFTILFGIMFGDAGQGLVFVLIGILLTAKKLKAFHSWWKFGPIFISIGCSSFIMGLLTGEFFTNSELLVPFSRFVTGLFGEPKDHILHLMPESGATAKLLMFFGFTLAVGFIINSVGLIINIINQFTLGHPGKAIFSKTGIFGTCFFWYAVFMAIRIAFFKSSFFWFDGAILGFFLFGVFLSEPMTRLVEGHRPVFENGFFAAIIEGIVEVLEVVSTYISNSVSFVRVGAFALSHAVLSYIIFMLTDMVGGSFSVGGLAVTILGNAVIIILEGMIVAIQVIRLQYYEFFSKFFTETGKEFKPFKLNYKE</sequence>
<evidence type="ECO:0000256" key="2">
    <source>
        <dbReference type="ARBA" id="ARBA00009904"/>
    </source>
</evidence>
<proteinExistence type="inferred from homology"/>
<name>A0A9D9N351_9SPIR</name>
<dbReference type="Proteomes" id="UP000823638">
    <property type="component" value="Unassembled WGS sequence"/>
</dbReference>
<dbReference type="EMBL" id="JADIMM010000109">
    <property type="protein sequence ID" value="MBO8458450.1"/>
    <property type="molecule type" value="Genomic_DNA"/>
</dbReference>
<dbReference type="GO" id="GO:0046961">
    <property type="term" value="F:proton-transporting ATPase activity, rotational mechanism"/>
    <property type="evidence" value="ECO:0007669"/>
    <property type="project" value="InterPro"/>
</dbReference>
<evidence type="ECO:0000313" key="9">
    <source>
        <dbReference type="EMBL" id="MBO8458450.1"/>
    </source>
</evidence>
<dbReference type="PANTHER" id="PTHR11629">
    <property type="entry name" value="VACUOLAR PROTON ATPASES"/>
    <property type="match status" value="1"/>
</dbReference>
<feature type="transmembrane region" description="Helical" evidence="8">
    <location>
        <begin position="347"/>
        <end position="378"/>
    </location>
</feature>
<dbReference type="AlphaFoldDB" id="A0A9D9N351"/>
<feature type="transmembrane region" description="Helical" evidence="8">
    <location>
        <begin position="449"/>
        <end position="473"/>
    </location>
</feature>
<dbReference type="GO" id="GO:0016471">
    <property type="term" value="C:vacuolar proton-transporting V-type ATPase complex"/>
    <property type="evidence" value="ECO:0007669"/>
    <property type="project" value="TreeGrafter"/>
</dbReference>
<evidence type="ECO:0000256" key="5">
    <source>
        <dbReference type="ARBA" id="ARBA00022989"/>
    </source>
</evidence>
<reference evidence="9" key="1">
    <citation type="submission" date="2020-10" db="EMBL/GenBank/DDBJ databases">
        <authorList>
            <person name="Gilroy R."/>
        </authorList>
    </citation>
    <scope>NUCLEOTIDE SEQUENCE</scope>
    <source>
        <strain evidence="9">10532</strain>
    </source>
</reference>
<keyword evidence="5 8" id="KW-1133">Transmembrane helix</keyword>
<evidence type="ECO:0000256" key="8">
    <source>
        <dbReference type="SAM" id="Phobius"/>
    </source>
</evidence>